<proteinExistence type="predicted"/>
<feature type="chain" id="PRO_5003122287" description="Granulins domain-containing protein" evidence="1">
    <location>
        <begin position="23"/>
        <end position="200"/>
    </location>
</feature>
<reference evidence="2 3" key="1">
    <citation type="journal article" date="2011" name="Science">
        <title>The Selaginella genome identifies genetic changes associated with the evolution of vascular plants.</title>
        <authorList>
            <person name="Banks J.A."/>
            <person name="Nishiyama T."/>
            <person name="Hasebe M."/>
            <person name="Bowman J.L."/>
            <person name="Gribskov M."/>
            <person name="dePamphilis C."/>
            <person name="Albert V.A."/>
            <person name="Aono N."/>
            <person name="Aoyama T."/>
            <person name="Ambrose B.A."/>
            <person name="Ashton N.W."/>
            <person name="Axtell M.J."/>
            <person name="Barker E."/>
            <person name="Barker M.S."/>
            <person name="Bennetzen J.L."/>
            <person name="Bonawitz N.D."/>
            <person name="Chapple C."/>
            <person name="Cheng C."/>
            <person name="Correa L.G."/>
            <person name="Dacre M."/>
            <person name="DeBarry J."/>
            <person name="Dreyer I."/>
            <person name="Elias M."/>
            <person name="Engstrom E.M."/>
            <person name="Estelle M."/>
            <person name="Feng L."/>
            <person name="Finet C."/>
            <person name="Floyd S.K."/>
            <person name="Frommer W.B."/>
            <person name="Fujita T."/>
            <person name="Gramzow L."/>
            <person name="Gutensohn M."/>
            <person name="Harholt J."/>
            <person name="Hattori M."/>
            <person name="Heyl A."/>
            <person name="Hirai T."/>
            <person name="Hiwatashi Y."/>
            <person name="Ishikawa M."/>
            <person name="Iwata M."/>
            <person name="Karol K.G."/>
            <person name="Koehler B."/>
            <person name="Kolukisaoglu U."/>
            <person name="Kubo M."/>
            <person name="Kurata T."/>
            <person name="Lalonde S."/>
            <person name="Li K."/>
            <person name="Li Y."/>
            <person name="Litt A."/>
            <person name="Lyons E."/>
            <person name="Manning G."/>
            <person name="Maruyama T."/>
            <person name="Michael T.P."/>
            <person name="Mikami K."/>
            <person name="Miyazaki S."/>
            <person name="Morinaga S."/>
            <person name="Murata T."/>
            <person name="Mueller-Roeber B."/>
            <person name="Nelson D.R."/>
            <person name="Obara M."/>
            <person name="Oguri Y."/>
            <person name="Olmstead R.G."/>
            <person name="Onodera N."/>
            <person name="Petersen B.L."/>
            <person name="Pils B."/>
            <person name="Prigge M."/>
            <person name="Rensing S.A."/>
            <person name="Riano-Pachon D.M."/>
            <person name="Roberts A.W."/>
            <person name="Sato Y."/>
            <person name="Scheller H.V."/>
            <person name="Schulz B."/>
            <person name="Schulz C."/>
            <person name="Shakirov E.V."/>
            <person name="Shibagaki N."/>
            <person name="Shinohara N."/>
            <person name="Shippen D.E."/>
            <person name="Soerensen I."/>
            <person name="Sotooka R."/>
            <person name="Sugimoto N."/>
            <person name="Sugita M."/>
            <person name="Sumikawa N."/>
            <person name="Tanurdzic M."/>
            <person name="Theissen G."/>
            <person name="Ulvskov P."/>
            <person name="Wakazuki S."/>
            <person name="Weng J.K."/>
            <person name="Willats W.W."/>
            <person name="Wipf D."/>
            <person name="Wolf P.G."/>
            <person name="Yang L."/>
            <person name="Zimmer A.D."/>
            <person name="Zhu Q."/>
            <person name="Mitros T."/>
            <person name="Hellsten U."/>
            <person name="Loque D."/>
            <person name="Otillar R."/>
            <person name="Salamov A."/>
            <person name="Schmutz J."/>
            <person name="Shapiro H."/>
            <person name="Lindquist E."/>
            <person name="Lucas S."/>
            <person name="Rokhsar D."/>
            <person name="Grigoriev I.V."/>
        </authorList>
    </citation>
    <scope>NUCLEOTIDE SEQUENCE [LARGE SCALE GENOMIC DNA]</scope>
</reference>
<gene>
    <name evidence="2" type="ORF">SELMODRAFT_416604</name>
</gene>
<evidence type="ECO:0000256" key="1">
    <source>
        <dbReference type="SAM" id="SignalP"/>
    </source>
</evidence>
<protein>
    <recommendedName>
        <fullName evidence="4">Granulins domain-containing protein</fullName>
    </recommendedName>
</protein>
<evidence type="ECO:0008006" key="4">
    <source>
        <dbReference type="Google" id="ProtNLM"/>
    </source>
</evidence>
<dbReference type="InParanoid" id="D8RZU4"/>
<accession>D8RZU4</accession>
<keyword evidence="1" id="KW-0732">Signal</keyword>
<dbReference type="KEGG" id="smo:SELMODRAFT_416604"/>
<dbReference type="Gramene" id="EFJ22359">
    <property type="protein sequence ID" value="EFJ22359"/>
    <property type="gene ID" value="SELMODRAFT_416604"/>
</dbReference>
<keyword evidence="3" id="KW-1185">Reference proteome</keyword>
<name>D8RZU4_SELML</name>
<dbReference type="EMBL" id="GL377596">
    <property type="protein sequence ID" value="EFJ22359.1"/>
    <property type="molecule type" value="Genomic_DNA"/>
</dbReference>
<feature type="signal peptide" evidence="1">
    <location>
        <begin position="1"/>
        <end position="22"/>
    </location>
</feature>
<evidence type="ECO:0000313" key="3">
    <source>
        <dbReference type="Proteomes" id="UP000001514"/>
    </source>
</evidence>
<evidence type="ECO:0000313" key="2">
    <source>
        <dbReference type="EMBL" id="EFJ22359.1"/>
    </source>
</evidence>
<sequence>MALVRVSCIFLLPLLLLAIANAAKEATVVLEGVDAMHDPRYLATILGNEGLGLTSVLGDTYCCLKNGYGCMQNCDSSKNYSCCLKNGCENGVEHYCCEKNGYGCTKMCPKSTVTFGNLLHILTVLSHFSTTMPVCALRTNPVILLFKLWKAVMIKVAEGDFQLLLDLKPGNKEHPPPDIGRDSHCLQGGHLETMQRNTSV</sequence>
<organism evidence="3">
    <name type="scientific">Selaginella moellendorffii</name>
    <name type="common">Spikemoss</name>
    <dbReference type="NCBI Taxonomy" id="88036"/>
    <lineage>
        <taxon>Eukaryota</taxon>
        <taxon>Viridiplantae</taxon>
        <taxon>Streptophyta</taxon>
        <taxon>Embryophyta</taxon>
        <taxon>Tracheophyta</taxon>
        <taxon>Lycopodiopsida</taxon>
        <taxon>Selaginellales</taxon>
        <taxon>Selaginellaceae</taxon>
        <taxon>Selaginella</taxon>
    </lineage>
</organism>
<dbReference type="HOGENOM" id="CLU_1368250_0_0_1"/>
<dbReference type="Proteomes" id="UP000001514">
    <property type="component" value="Unassembled WGS sequence"/>
</dbReference>
<dbReference type="AlphaFoldDB" id="D8RZU4"/>